<evidence type="ECO:0000313" key="2">
    <source>
        <dbReference type="EMBL" id="GBO13783.1"/>
    </source>
</evidence>
<gene>
    <name evidence="2" type="ORF">AVEN_223726_1</name>
</gene>
<comment type="caution">
    <text evidence="2">The sequence shown here is derived from an EMBL/GenBank/DDBJ whole genome shotgun (WGS) entry which is preliminary data.</text>
</comment>
<feature type="region of interest" description="Disordered" evidence="1">
    <location>
        <begin position="195"/>
        <end position="218"/>
    </location>
</feature>
<evidence type="ECO:0000313" key="3">
    <source>
        <dbReference type="Proteomes" id="UP000499080"/>
    </source>
</evidence>
<reference evidence="2 3" key="1">
    <citation type="journal article" date="2019" name="Sci. Rep.">
        <title>Orb-weaving spider Araneus ventricosus genome elucidates the spidroin gene catalogue.</title>
        <authorList>
            <person name="Kono N."/>
            <person name="Nakamura H."/>
            <person name="Ohtoshi R."/>
            <person name="Moran D.A.P."/>
            <person name="Shinohara A."/>
            <person name="Yoshida Y."/>
            <person name="Fujiwara M."/>
            <person name="Mori M."/>
            <person name="Tomita M."/>
            <person name="Arakawa K."/>
        </authorList>
    </citation>
    <scope>NUCLEOTIDE SEQUENCE [LARGE SCALE GENOMIC DNA]</scope>
</reference>
<keyword evidence="3" id="KW-1185">Reference proteome</keyword>
<proteinExistence type="predicted"/>
<dbReference type="EMBL" id="BGPR01038018">
    <property type="protein sequence ID" value="GBO13783.1"/>
    <property type="molecule type" value="Genomic_DNA"/>
</dbReference>
<dbReference type="Proteomes" id="UP000499080">
    <property type="component" value="Unassembled WGS sequence"/>
</dbReference>
<dbReference type="OrthoDB" id="7408822at2759"/>
<feature type="compositionally biased region" description="Polar residues" evidence="1">
    <location>
        <begin position="209"/>
        <end position="218"/>
    </location>
</feature>
<name>A0A4Y2UM99_ARAVE</name>
<protein>
    <submittedName>
        <fullName evidence="2">Uncharacterized protein</fullName>
    </submittedName>
</protein>
<dbReference type="AlphaFoldDB" id="A0A4Y2UM99"/>
<organism evidence="2 3">
    <name type="scientific">Araneus ventricosus</name>
    <name type="common">Orbweaver spider</name>
    <name type="synonym">Epeira ventricosa</name>
    <dbReference type="NCBI Taxonomy" id="182803"/>
    <lineage>
        <taxon>Eukaryota</taxon>
        <taxon>Metazoa</taxon>
        <taxon>Ecdysozoa</taxon>
        <taxon>Arthropoda</taxon>
        <taxon>Chelicerata</taxon>
        <taxon>Arachnida</taxon>
        <taxon>Araneae</taxon>
        <taxon>Araneomorphae</taxon>
        <taxon>Entelegynae</taxon>
        <taxon>Araneoidea</taxon>
        <taxon>Araneidae</taxon>
        <taxon>Araneus</taxon>
    </lineage>
</organism>
<evidence type="ECO:0000256" key="1">
    <source>
        <dbReference type="SAM" id="MobiDB-lite"/>
    </source>
</evidence>
<sequence>MGSQKTRLRFLMNLHISGLQNKPSITQTVKVPRKNLQLHLSCIASFHHRYFAPIMSIKEKLIDSLQELKNLVYTDPTLARASNNKAEKALFLIFHAGRRNINFTEGEKEQLGNLITEVIKPIQINIVSTSFRDRSRLDTSVLQKRSALQFLVEKYAQFPAKDSTLFNQLEQVNIKESIKILDDLIKYWRDISDSDEGESDRESAGASDMPNTHTWWSN</sequence>
<accession>A0A4Y2UM99</accession>